<accession>A0A645AEV8</accession>
<proteinExistence type="predicted"/>
<organism evidence="2">
    <name type="scientific">bioreactor metagenome</name>
    <dbReference type="NCBI Taxonomy" id="1076179"/>
    <lineage>
        <taxon>unclassified sequences</taxon>
        <taxon>metagenomes</taxon>
        <taxon>ecological metagenomes</taxon>
    </lineage>
</organism>
<dbReference type="Gene3D" id="1.10.10.2910">
    <property type="match status" value="1"/>
</dbReference>
<protein>
    <recommendedName>
        <fullName evidence="1">IrrE N-terminal-like domain-containing protein</fullName>
    </recommendedName>
</protein>
<reference evidence="2" key="1">
    <citation type="submission" date="2019-08" db="EMBL/GenBank/DDBJ databases">
        <authorList>
            <person name="Kucharzyk K."/>
            <person name="Murdoch R.W."/>
            <person name="Higgins S."/>
            <person name="Loffler F."/>
        </authorList>
    </citation>
    <scope>NUCLEOTIDE SEQUENCE</scope>
</reference>
<evidence type="ECO:0000259" key="1">
    <source>
        <dbReference type="Pfam" id="PF06114"/>
    </source>
</evidence>
<gene>
    <name evidence="2" type="ORF">SDC9_97565</name>
</gene>
<evidence type="ECO:0000313" key="2">
    <source>
        <dbReference type="EMBL" id="MPM50821.1"/>
    </source>
</evidence>
<dbReference type="AlphaFoldDB" id="A0A645AEV8"/>
<sequence>MKIEEIKKVVQTINSSNIYELLKENNLNVVYSDILNKRKLDATLFENIILIKSNLTPEYEQFILYHELGHFLLHFQSEERYSFYLSKYKNRIENEANIFSFLCLTRDMDLTNTNIIELSVQLGIPSKIASKIYEYMLLSL</sequence>
<feature type="domain" description="IrrE N-terminal-like" evidence="1">
    <location>
        <begin position="31"/>
        <end position="101"/>
    </location>
</feature>
<name>A0A645AEV8_9ZZZZ</name>
<dbReference type="Pfam" id="PF06114">
    <property type="entry name" value="Peptidase_M78"/>
    <property type="match status" value="1"/>
</dbReference>
<comment type="caution">
    <text evidence="2">The sequence shown here is derived from an EMBL/GenBank/DDBJ whole genome shotgun (WGS) entry which is preliminary data.</text>
</comment>
<dbReference type="EMBL" id="VSSQ01013143">
    <property type="protein sequence ID" value="MPM50821.1"/>
    <property type="molecule type" value="Genomic_DNA"/>
</dbReference>
<dbReference type="InterPro" id="IPR010359">
    <property type="entry name" value="IrrE_HExxH"/>
</dbReference>